<evidence type="ECO:0000313" key="3">
    <source>
        <dbReference type="Proteomes" id="UP001431209"/>
    </source>
</evidence>
<reference evidence="2 3" key="1">
    <citation type="submission" date="2024-03" db="EMBL/GenBank/DDBJ databases">
        <title>The Acrasis kona genome and developmental transcriptomes reveal deep origins of eukaryotic multicellular pathways.</title>
        <authorList>
            <person name="Sheikh S."/>
            <person name="Fu C.-J."/>
            <person name="Brown M.W."/>
            <person name="Baldauf S.L."/>
        </authorList>
    </citation>
    <scope>NUCLEOTIDE SEQUENCE [LARGE SCALE GENOMIC DNA]</scope>
    <source>
        <strain evidence="2 3">ATCC MYA-3509</strain>
    </source>
</reference>
<dbReference type="EMBL" id="JAOPGA020001448">
    <property type="protein sequence ID" value="KAL0488541.1"/>
    <property type="molecule type" value="Genomic_DNA"/>
</dbReference>
<dbReference type="Proteomes" id="UP001431209">
    <property type="component" value="Unassembled WGS sequence"/>
</dbReference>
<protein>
    <submittedName>
        <fullName evidence="2">Uncharacterized protein</fullName>
    </submittedName>
</protein>
<gene>
    <name evidence="2" type="ORF">AKO1_015760</name>
</gene>
<comment type="caution">
    <text evidence="2">The sequence shown here is derived from an EMBL/GenBank/DDBJ whole genome shotgun (WGS) entry which is preliminary data.</text>
</comment>
<feature type="transmembrane region" description="Helical" evidence="1">
    <location>
        <begin position="240"/>
        <end position="268"/>
    </location>
</feature>
<name>A0AAW2ZIJ5_9EUKA</name>
<keyword evidence="1" id="KW-0812">Transmembrane</keyword>
<sequence>MSSVDQFLGLFNGSSSPMYDTSTSPVVSLVTSSNNETAIQISSSFATGSSSRRVLASSAKYSNVTSLRCTFRITSSSNGVNPAELWMSSNNSFIRLIFVYDTTSYLHLSVKQEALKYSGKKTYPLSLSTTYDVNMIITNIEEVLMTRIIITANGGPASTLNVPLQSAFSLSSFLNEKFSMVVSQSNYEISSLDNLERNIKSSNGSATIEIIKMSMSTSDGSSVASPNTAYSSPSVNNSTIAIIASIVGVSVGVLLFFLLFIIILGIILRKKKNKVMDDISLKESSIGSD</sequence>
<keyword evidence="3" id="KW-1185">Reference proteome</keyword>
<feature type="non-terminal residue" evidence="2">
    <location>
        <position position="289"/>
    </location>
</feature>
<proteinExistence type="predicted"/>
<evidence type="ECO:0000256" key="1">
    <source>
        <dbReference type="SAM" id="Phobius"/>
    </source>
</evidence>
<keyword evidence="1" id="KW-1133">Transmembrane helix</keyword>
<keyword evidence="1" id="KW-0472">Membrane</keyword>
<organism evidence="2 3">
    <name type="scientific">Acrasis kona</name>
    <dbReference type="NCBI Taxonomy" id="1008807"/>
    <lineage>
        <taxon>Eukaryota</taxon>
        <taxon>Discoba</taxon>
        <taxon>Heterolobosea</taxon>
        <taxon>Tetramitia</taxon>
        <taxon>Eutetramitia</taxon>
        <taxon>Acrasidae</taxon>
        <taxon>Acrasis</taxon>
    </lineage>
</organism>
<accession>A0AAW2ZIJ5</accession>
<dbReference type="AlphaFoldDB" id="A0AAW2ZIJ5"/>
<evidence type="ECO:0000313" key="2">
    <source>
        <dbReference type="EMBL" id="KAL0488541.1"/>
    </source>
</evidence>